<feature type="region of interest" description="Disordered" evidence="1">
    <location>
        <begin position="1"/>
        <end position="21"/>
    </location>
</feature>
<keyword evidence="2" id="KW-0812">Transmembrane</keyword>
<evidence type="ECO:0000313" key="3">
    <source>
        <dbReference type="EMBL" id="OUS47154.1"/>
    </source>
</evidence>
<keyword evidence="2" id="KW-1133">Transmembrane helix</keyword>
<feature type="compositionally biased region" description="Polar residues" evidence="1">
    <location>
        <begin position="1"/>
        <end position="13"/>
    </location>
</feature>
<dbReference type="EMBL" id="KZ155780">
    <property type="protein sequence ID" value="OUS47154.1"/>
    <property type="molecule type" value="Genomic_DNA"/>
</dbReference>
<protein>
    <submittedName>
        <fullName evidence="3">Uncharacterized protein</fullName>
    </submittedName>
</protein>
<feature type="compositionally biased region" description="Basic and acidic residues" evidence="1">
    <location>
        <begin position="118"/>
        <end position="133"/>
    </location>
</feature>
<organism evidence="3">
    <name type="scientific">Ostreococcus tauri</name>
    <name type="common">Marine green alga</name>
    <dbReference type="NCBI Taxonomy" id="70448"/>
    <lineage>
        <taxon>Eukaryota</taxon>
        <taxon>Viridiplantae</taxon>
        <taxon>Chlorophyta</taxon>
        <taxon>Mamiellophyceae</taxon>
        <taxon>Mamiellales</taxon>
        <taxon>Bathycoccaceae</taxon>
        <taxon>Ostreococcus</taxon>
    </lineage>
</organism>
<keyword evidence="2" id="KW-0472">Membrane</keyword>
<dbReference type="OMA" id="PKDTMPF"/>
<proteinExistence type="predicted"/>
<evidence type="ECO:0000256" key="2">
    <source>
        <dbReference type="SAM" id="Phobius"/>
    </source>
</evidence>
<gene>
    <name evidence="3" type="ORF">BE221DRAFT_205249</name>
</gene>
<dbReference type="AlphaFoldDB" id="A0A1Y5IG32"/>
<dbReference type="KEGG" id="ota:OT_ostta08g04180"/>
<reference evidence="3" key="1">
    <citation type="submission" date="2017-04" db="EMBL/GenBank/DDBJ databases">
        <title>Population genomics of picophytoplankton unveils novel chromosome hypervariability.</title>
        <authorList>
            <consortium name="DOE Joint Genome Institute"/>
            <person name="Blanc-Mathieu R."/>
            <person name="Krasovec M."/>
            <person name="Hebrard M."/>
            <person name="Yau S."/>
            <person name="Desgranges E."/>
            <person name="Martin J."/>
            <person name="Schackwitz W."/>
            <person name="Kuo A."/>
            <person name="Salin G."/>
            <person name="Donnadieu C."/>
            <person name="Desdevises Y."/>
            <person name="Sanchez-Ferandin S."/>
            <person name="Moreau H."/>
            <person name="Rivals E."/>
            <person name="Grigoriev I.V."/>
            <person name="Grimsley N."/>
            <person name="Eyre-Walker A."/>
            <person name="Piganeau G."/>
        </authorList>
    </citation>
    <scope>NUCLEOTIDE SEQUENCE [LARGE SCALE GENOMIC DNA]</scope>
    <source>
        <strain evidence="3">RCC 1115</strain>
    </source>
</reference>
<sequence length="176" mass="17700">MIARVSSVQTTTVAPRAAEARRSNTVVRANAKEQACAAVLAMTIAATPMANAAVEVTQVAGNSKDLAGDLFAAQQAKLNTKPAKPAKSFAAPSASAPSLPSFSAPSLPSFSVPSFGSKKDAAPKAEAPKKEAAAKSSSGSSEGLNLGLVMAVLFSPLLVVQAVTFGTFARLAGGKK</sequence>
<evidence type="ECO:0000256" key="1">
    <source>
        <dbReference type="SAM" id="MobiDB-lite"/>
    </source>
</evidence>
<feature type="transmembrane region" description="Helical" evidence="2">
    <location>
        <begin position="146"/>
        <end position="169"/>
    </location>
</feature>
<name>A0A1Y5IG32_OSTTA</name>
<dbReference type="RefSeq" id="XP_003080976.2">
    <property type="nucleotide sequence ID" value="XM_003080928.2"/>
</dbReference>
<feature type="region of interest" description="Disordered" evidence="1">
    <location>
        <begin position="118"/>
        <end position="141"/>
    </location>
</feature>
<dbReference type="Proteomes" id="UP000195557">
    <property type="component" value="Unassembled WGS sequence"/>
</dbReference>
<feature type="region of interest" description="Disordered" evidence="1">
    <location>
        <begin position="82"/>
        <end position="104"/>
    </location>
</feature>
<accession>A0A1Y5IG32</accession>